<dbReference type="InterPro" id="IPR055635">
    <property type="entry name" value="DUF7211"/>
</dbReference>
<reference evidence="1" key="1">
    <citation type="journal article" date="2021" name="Proc. Natl. Acad. Sci. U.S.A.">
        <title>A Catalog of Tens of Thousands of Viruses from Human Metagenomes Reveals Hidden Associations with Chronic Diseases.</title>
        <authorList>
            <person name="Tisza M.J."/>
            <person name="Buck C.B."/>
        </authorList>
    </citation>
    <scope>NUCLEOTIDE SEQUENCE</scope>
    <source>
        <strain evidence="1">CtgBD49</strain>
    </source>
</reference>
<name>A0A8S5QNU6_9CAUD</name>
<evidence type="ECO:0000313" key="1">
    <source>
        <dbReference type="EMBL" id="DAE20902.1"/>
    </source>
</evidence>
<dbReference type="Pfam" id="PF23847">
    <property type="entry name" value="DUF7211"/>
    <property type="match status" value="1"/>
</dbReference>
<proteinExistence type="predicted"/>
<organism evidence="1">
    <name type="scientific">Siphoviridae sp. ctgBD49</name>
    <dbReference type="NCBI Taxonomy" id="2826420"/>
    <lineage>
        <taxon>Viruses</taxon>
        <taxon>Duplodnaviria</taxon>
        <taxon>Heunggongvirae</taxon>
        <taxon>Uroviricota</taxon>
        <taxon>Caudoviricetes</taxon>
    </lineage>
</organism>
<accession>A0A8S5QNU6</accession>
<sequence>MAEYELYHYGVKGMKWGVRRFQNKDGTLTSKGKKRYSGNRGDIEKQIDPESDDQWIGLQKEIEKKSGDWYNQIGVSKRFEDTIKWAGKAKKKLEEELKQYRTKGDIKFDEARKKLNELEIKRYNSKGLKKFIYGLKADEARGRLSDIRIGNLTAQLTPKGRAKADEMYFKRRELEKAFKKKLESRLASTILRDLGYNDTKAGRQFLIDYELLSSD</sequence>
<dbReference type="EMBL" id="BK015703">
    <property type="protein sequence ID" value="DAE20902.1"/>
    <property type="molecule type" value="Genomic_DNA"/>
</dbReference>
<protein>
    <submittedName>
        <fullName evidence="1">Uncharacterized protein</fullName>
    </submittedName>
</protein>